<dbReference type="AlphaFoldDB" id="A0A6J6PQ70"/>
<evidence type="ECO:0000313" key="3">
    <source>
        <dbReference type="EMBL" id="CAB4700829.1"/>
    </source>
</evidence>
<dbReference type="PANTHER" id="PTHR42879:SF2">
    <property type="entry name" value="3-OXOACYL-[ACYL-CARRIER-PROTEIN] REDUCTASE FABG"/>
    <property type="match status" value="1"/>
</dbReference>
<dbReference type="InterPro" id="IPR020904">
    <property type="entry name" value="Sc_DH/Rdtase_CS"/>
</dbReference>
<accession>A0A6J6PQ70</accession>
<dbReference type="Gene3D" id="3.40.50.720">
    <property type="entry name" value="NAD(P)-binding Rossmann-like Domain"/>
    <property type="match status" value="1"/>
</dbReference>
<dbReference type="PRINTS" id="PR00080">
    <property type="entry name" value="SDRFAMILY"/>
</dbReference>
<reference evidence="3" key="1">
    <citation type="submission" date="2020-05" db="EMBL/GenBank/DDBJ databases">
        <authorList>
            <person name="Chiriac C."/>
            <person name="Salcher M."/>
            <person name="Ghai R."/>
            <person name="Kavagutti S V."/>
        </authorList>
    </citation>
    <scope>NUCLEOTIDE SEQUENCE</scope>
</reference>
<name>A0A6J6PQ70_9ZZZZ</name>
<organism evidence="3">
    <name type="scientific">freshwater metagenome</name>
    <dbReference type="NCBI Taxonomy" id="449393"/>
    <lineage>
        <taxon>unclassified sequences</taxon>
        <taxon>metagenomes</taxon>
        <taxon>ecological metagenomes</taxon>
    </lineage>
</organism>
<dbReference type="InterPro" id="IPR036291">
    <property type="entry name" value="NAD(P)-bd_dom_sf"/>
</dbReference>
<dbReference type="InterPro" id="IPR002347">
    <property type="entry name" value="SDR_fam"/>
</dbReference>
<evidence type="ECO:0000259" key="2">
    <source>
        <dbReference type="SMART" id="SM00822"/>
    </source>
</evidence>
<evidence type="ECO:0000256" key="1">
    <source>
        <dbReference type="ARBA" id="ARBA00006484"/>
    </source>
</evidence>
<feature type="domain" description="Ketoreductase" evidence="2">
    <location>
        <begin position="52"/>
        <end position="233"/>
    </location>
</feature>
<gene>
    <name evidence="3" type="ORF">UFOPK2624_00538</name>
</gene>
<proteinExistence type="inferred from homology"/>
<sequence length="293" mass="30799">MTLLPLDFDNPPQGCRVRQSREQFVPQLTCGQGFNVDSNLTTPTQLFDLSGRIALVTGASSGLGRRIALVLAGAGATVAVTARRSGHLEELVATSSAIHSFPTDITNDDERVTLIHDVEAALGPIDILVNNAGAVNAISIEEESLEDFRSMVELNLVAAWHLTKLTGVSMVERQTGSVINIASILGVVGGTPAKDSGYSAAKGGLVNLTRETALQWARKGVRVNAICPGWFATEMTDDLTSTDKGSSFITSNTPMARVGNVNEIDGAVLLLASDAGSFMTGSIVMVDGGWTAR</sequence>
<dbReference type="InterPro" id="IPR057326">
    <property type="entry name" value="KR_dom"/>
</dbReference>
<comment type="similarity">
    <text evidence="1">Belongs to the short-chain dehydrogenases/reductases (SDR) family.</text>
</comment>
<dbReference type="PANTHER" id="PTHR42879">
    <property type="entry name" value="3-OXOACYL-(ACYL-CARRIER-PROTEIN) REDUCTASE"/>
    <property type="match status" value="1"/>
</dbReference>
<dbReference type="PRINTS" id="PR00081">
    <property type="entry name" value="GDHRDH"/>
</dbReference>
<dbReference type="FunFam" id="3.40.50.720:FF:000084">
    <property type="entry name" value="Short-chain dehydrogenase reductase"/>
    <property type="match status" value="1"/>
</dbReference>
<dbReference type="PROSITE" id="PS00061">
    <property type="entry name" value="ADH_SHORT"/>
    <property type="match status" value="1"/>
</dbReference>
<dbReference type="Pfam" id="PF13561">
    <property type="entry name" value="adh_short_C2"/>
    <property type="match status" value="1"/>
</dbReference>
<protein>
    <submittedName>
        <fullName evidence="3">Unannotated protein</fullName>
    </submittedName>
</protein>
<dbReference type="InterPro" id="IPR050259">
    <property type="entry name" value="SDR"/>
</dbReference>
<dbReference type="SMART" id="SM00822">
    <property type="entry name" value="PKS_KR"/>
    <property type="match status" value="1"/>
</dbReference>
<dbReference type="EMBL" id="CAEZXY010000015">
    <property type="protein sequence ID" value="CAB4700829.1"/>
    <property type="molecule type" value="Genomic_DNA"/>
</dbReference>
<dbReference type="SUPFAM" id="SSF51735">
    <property type="entry name" value="NAD(P)-binding Rossmann-fold domains"/>
    <property type="match status" value="1"/>
</dbReference>
<dbReference type="GO" id="GO:0032787">
    <property type="term" value="P:monocarboxylic acid metabolic process"/>
    <property type="evidence" value="ECO:0007669"/>
    <property type="project" value="UniProtKB-ARBA"/>
</dbReference>